<dbReference type="InterPro" id="IPR024284">
    <property type="entry name" value="DUF3826"/>
</dbReference>
<accession>A0ABR9T8A1</accession>
<evidence type="ECO:0000313" key="1">
    <source>
        <dbReference type="EMBL" id="MBE8721576.1"/>
    </source>
</evidence>
<reference evidence="1 2" key="1">
    <citation type="submission" date="2018-02" db="EMBL/GenBank/DDBJ databases">
        <title>Sphingobacterium KA21.</title>
        <authorList>
            <person name="Vasarhelyi B.M."/>
            <person name="Deshmukh S."/>
            <person name="Balint B."/>
            <person name="Kukolya J."/>
        </authorList>
    </citation>
    <scope>NUCLEOTIDE SEQUENCE [LARGE SCALE GENOMIC DNA]</scope>
    <source>
        <strain evidence="1 2">Ka21</strain>
    </source>
</reference>
<comment type="caution">
    <text evidence="1">The sequence shown here is derived from an EMBL/GenBank/DDBJ whole genome shotgun (WGS) entry which is preliminary data.</text>
</comment>
<protein>
    <recommendedName>
        <fullName evidence="3">DUF3826 domain-containing protein</fullName>
    </recommendedName>
</protein>
<gene>
    <name evidence="1" type="ORF">C4F40_12685</name>
</gene>
<proteinExistence type="predicted"/>
<dbReference type="Proteomes" id="UP000618319">
    <property type="component" value="Unassembled WGS sequence"/>
</dbReference>
<dbReference type="Pfam" id="PF12875">
    <property type="entry name" value="DUF3826"/>
    <property type="match status" value="1"/>
</dbReference>
<name>A0ABR9T8A1_9SPHI</name>
<evidence type="ECO:0008006" key="3">
    <source>
        <dbReference type="Google" id="ProtNLM"/>
    </source>
</evidence>
<sequence>MRILQKNRLVKELMIRKMRGLQAFYFLFCVFAFSMVSAQDNRQEYLKVITERADKIVATLDVADSAKYYKVRTLVVNQYDRVNTHHEAEQKEIQALKEKFTTDKEVQKVKITKLEEAKAKKLQKLNAKYVASLSKLLTKEQVEAVKNGMTYSVLPKTYVAFQEMIPSLTVLQKEYILTNLTEARELAMAEPGSKEKHAVFGKYKGRINNYLSKEGYDLNEEGKKWQERIKNKKSTL</sequence>
<evidence type="ECO:0000313" key="2">
    <source>
        <dbReference type="Proteomes" id="UP000618319"/>
    </source>
</evidence>
<organism evidence="1 2">
    <name type="scientific">Sphingobacterium pedocola</name>
    <dbReference type="NCBI Taxonomy" id="2082722"/>
    <lineage>
        <taxon>Bacteria</taxon>
        <taxon>Pseudomonadati</taxon>
        <taxon>Bacteroidota</taxon>
        <taxon>Sphingobacteriia</taxon>
        <taxon>Sphingobacteriales</taxon>
        <taxon>Sphingobacteriaceae</taxon>
        <taxon>Sphingobacterium</taxon>
    </lineage>
</organism>
<dbReference type="EMBL" id="PSKQ01000021">
    <property type="protein sequence ID" value="MBE8721576.1"/>
    <property type="molecule type" value="Genomic_DNA"/>
</dbReference>
<keyword evidence="2" id="KW-1185">Reference proteome</keyword>